<dbReference type="GeneID" id="41588633"/>
<sequence>MNDIDTLLSIMENSTRRAILKKLLMEESYGLEISKSLGISQQAINKQLEILEHANLILSMGVTPSSIGPPRKVYRPTGFSTLVIDYTPTFIQVSKFDLAEKNEPSIQNEVSIERIKEINEKMDALMKERQSLVEEKNNIIQILRKNVVERVKEGFIRQILVEYLETLNEDEVSRTTGIPVEIVGKIVDDFLG</sequence>
<dbReference type="RefSeq" id="WP_077076467.1">
    <property type="nucleotide sequence ID" value="NZ_LT671858.1"/>
</dbReference>
<proteinExistence type="predicted"/>
<dbReference type="KEGG" id="cdiv:CPM_1387"/>
<keyword evidence="1" id="KW-0175">Coiled coil</keyword>
<keyword evidence="5" id="KW-1185">Reference proteome</keyword>
<dbReference type="SUPFAM" id="SSF46785">
    <property type="entry name" value="Winged helix' DNA-binding domain"/>
    <property type="match status" value="1"/>
</dbReference>
<evidence type="ECO:0000313" key="4">
    <source>
        <dbReference type="EMBL" id="SJK85186.1"/>
    </source>
</evidence>
<gene>
    <name evidence="4" type="ORF">CPM_1387</name>
    <name evidence="3" type="ORF">CSP5_1388</name>
</gene>
<dbReference type="EMBL" id="LT719092">
    <property type="protein sequence ID" value="SJK85186.1"/>
    <property type="molecule type" value="Genomic_DNA"/>
</dbReference>
<evidence type="ECO:0000256" key="1">
    <source>
        <dbReference type="SAM" id="Coils"/>
    </source>
</evidence>
<evidence type="ECO:0000313" key="3">
    <source>
        <dbReference type="EMBL" id="SIM72659.1"/>
    </source>
</evidence>
<name>A0A1N5VJ21_9ARCH</name>
<reference evidence="4" key="3">
    <citation type="submission" date="2016-06" db="EMBL/GenBank/DDBJ databases">
        <authorList>
            <person name="Olsen C.W."/>
            <person name="Carey S."/>
            <person name="Hinshaw L."/>
            <person name="Karasin A.I."/>
        </authorList>
    </citation>
    <scope>NUCLEOTIDE SEQUENCE [LARGE SCALE GENOMIC DNA]</scope>
    <source>
        <strain evidence="4">PM4</strain>
    </source>
</reference>
<dbReference type="CDD" id="cd00090">
    <property type="entry name" value="HTH_ARSR"/>
    <property type="match status" value="1"/>
</dbReference>
<feature type="coiled-coil region" evidence="1">
    <location>
        <begin position="108"/>
        <end position="135"/>
    </location>
</feature>
<protein>
    <submittedName>
        <fullName evidence="3">ArsR family transcriptional regulator</fullName>
    </submittedName>
</protein>
<organism evidence="3 6">
    <name type="scientific">Cuniculiplasma divulgatum</name>
    <dbReference type="NCBI Taxonomy" id="1673428"/>
    <lineage>
        <taxon>Archaea</taxon>
        <taxon>Methanobacteriati</taxon>
        <taxon>Thermoplasmatota</taxon>
        <taxon>Thermoplasmata</taxon>
        <taxon>Thermoplasmatales</taxon>
        <taxon>Cuniculiplasmataceae</taxon>
        <taxon>Cuniculiplasma</taxon>
    </lineage>
</organism>
<dbReference type="Pfam" id="PF01022">
    <property type="entry name" value="HTH_5"/>
    <property type="match status" value="1"/>
</dbReference>
<dbReference type="GO" id="GO:0003700">
    <property type="term" value="F:DNA-binding transcription factor activity"/>
    <property type="evidence" value="ECO:0007669"/>
    <property type="project" value="InterPro"/>
</dbReference>
<dbReference type="InterPro" id="IPR001845">
    <property type="entry name" value="HTH_ArsR_DNA-bd_dom"/>
</dbReference>
<evidence type="ECO:0000259" key="2">
    <source>
        <dbReference type="Pfam" id="PF01022"/>
    </source>
</evidence>
<reference evidence="3 6" key="1">
    <citation type="submission" date="2016-04" db="EMBL/GenBank/DDBJ databases">
        <authorList>
            <person name="Evans L.H."/>
            <person name="Alamgir A."/>
            <person name="Owens N."/>
            <person name="Weber N.D."/>
            <person name="Virtaneva K."/>
            <person name="Barbian K."/>
            <person name="Babar A."/>
            <person name="Rosenke K."/>
        </authorList>
    </citation>
    <scope>NUCLEOTIDE SEQUENCE [LARGE SCALE GENOMIC DNA]</scope>
    <source>
        <strain evidence="3">S5</strain>
        <strain evidence="6">S5(T) (JCM 30642 \VKM B-2941)</strain>
    </source>
</reference>
<dbReference type="InterPro" id="IPR036390">
    <property type="entry name" value="WH_DNA-bd_sf"/>
</dbReference>
<evidence type="ECO:0000313" key="5">
    <source>
        <dbReference type="Proteomes" id="UP000187822"/>
    </source>
</evidence>
<dbReference type="InterPro" id="IPR036388">
    <property type="entry name" value="WH-like_DNA-bd_sf"/>
</dbReference>
<accession>A0A1N5VJ21</accession>
<dbReference type="EMBL" id="LT671858">
    <property type="protein sequence ID" value="SIM72659.1"/>
    <property type="molecule type" value="Genomic_DNA"/>
</dbReference>
<dbReference type="Proteomes" id="UP000187822">
    <property type="component" value="Chromosome I"/>
</dbReference>
<dbReference type="InterPro" id="IPR011991">
    <property type="entry name" value="ArsR-like_HTH"/>
</dbReference>
<dbReference type="STRING" id="1673428.CPM_1387"/>
<dbReference type="Proteomes" id="UP000195607">
    <property type="component" value="Chromosome I"/>
</dbReference>
<dbReference type="OrthoDB" id="56422at2157"/>
<reference evidence="5" key="2">
    <citation type="submission" date="2016-06" db="EMBL/GenBank/DDBJ databases">
        <authorList>
            <person name="Toshchakov V.S."/>
        </authorList>
    </citation>
    <scope>NUCLEOTIDE SEQUENCE [LARGE SCALE GENOMIC DNA]</scope>
    <source>
        <strain>PM4 (JCM 30641</strain>
        <strain evidence="5">\VKM B-2940)</strain>
    </source>
</reference>
<evidence type="ECO:0000313" key="6">
    <source>
        <dbReference type="Proteomes" id="UP000195607"/>
    </source>
</evidence>
<dbReference type="AlphaFoldDB" id="A0A1N5VJ21"/>
<dbReference type="Gene3D" id="1.10.10.10">
    <property type="entry name" value="Winged helix-like DNA-binding domain superfamily/Winged helix DNA-binding domain"/>
    <property type="match status" value="1"/>
</dbReference>
<feature type="domain" description="HTH arsR-type" evidence="2">
    <location>
        <begin position="13"/>
        <end position="57"/>
    </location>
</feature>